<accession>A0A6A6EJW5</accession>
<proteinExistence type="predicted"/>
<keyword evidence="2" id="KW-1185">Reference proteome</keyword>
<protein>
    <submittedName>
        <fullName evidence="1">Uncharacterized protein</fullName>
    </submittedName>
</protein>
<reference evidence="1" key="1">
    <citation type="journal article" date="2020" name="Stud. Mycol.">
        <title>101 Dothideomycetes genomes: a test case for predicting lifestyles and emergence of pathogens.</title>
        <authorList>
            <person name="Haridas S."/>
            <person name="Albert R."/>
            <person name="Binder M."/>
            <person name="Bloem J."/>
            <person name="Labutti K."/>
            <person name="Salamov A."/>
            <person name="Andreopoulos B."/>
            <person name="Baker S."/>
            <person name="Barry K."/>
            <person name="Bills G."/>
            <person name="Bluhm B."/>
            <person name="Cannon C."/>
            <person name="Castanera R."/>
            <person name="Culley D."/>
            <person name="Daum C."/>
            <person name="Ezra D."/>
            <person name="Gonzalez J."/>
            <person name="Henrissat B."/>
            <person name="Kuo A."/>
            <person name="Liang C."/>
            <person name="Lipzen A."/>
            <person name="Lutzoni F."/>
            <person name="Magnuson J."/>
            <person name="Mondo S."/>
            <person name="Nolan M."/>
            <person name="Ohm R."/>
            <person name="Pangilinan J."/>
            <person name="Park H.-J."/>
            <person name="Ramirez L."/>
            <person name="Alfaro M."/>
            <person name="Sun H."/>
            <person name="Tritt A."/>
            <person name="Yoshinaga Y."/>
            <person name="Zwiers L.-H."/>
            <person name="Turgeon B."/>
            <person name="Goodwin S."/>
            <person name="Spatafora J."/>
            <person name="Crous P."/>
            <person name="Grigoriev I."/>
        </authorList>
    </citation>
    <scope>NUCLEOTIDE SEQUENCE</scope>
    <source>
        <strain evidence="1">CBS 207.26</strain>
    </source>
</reference>
<dbReference type="AlphaFoldDB" id="A0A6A6EJW5"/>
<evidence type="ECO:0000313" key="2">
    <source>
        <dbReference type="Proteomes" id="UP000800200"/>
    </source>
</evidence>
<evidence type="ECO:0000313" key="1">
    <source>
        <dbReference type="EMBL" id="KAF2191038.1"/>
    </source>
</evidence>
<sequence>MAPPIRAARSVSLACPSSLPASSLSASRILPASSCSSYHRLRGLADLRLQHIVITIVFFPHHDGEAAVQVSRLDIDARSTVGPVKDAMGRQHAPDEEFFFALLGLTQEVRLALCVARKSGAYMSLSLFHYSAASVGCRSIMKWLSTTLLLSSDCMWPSLCSRPYPTSPTFIFLLRLARTPTVGRPHVLRHERRREHIIWMLK</sequence>
<dbReference type="EMBL" id="ML994617">
    <property type="protein sequence ID" value="KAF2191038.1"/>
    <property type="molecule type" value="Genomic_DNA"/>
</dbReference>
<name>A0A6A6EJW5_9PEZI</name>
<dbReference type="Proteomes" id="UP000800200">
    <property type="component" value="Unassembled WGS sequence"/>
</dbReference>
<gene>
    <name evidence="1" type="ORF">K469DRAFT_362121</name>
</gene>
<organism evidence="1 2">
    <name type="scientific">Zopfia rhizophila CBS 207.26</name>
    <dbReference type="NCBI Taxonomy" id="1314779"/>
    <lineage>
        <taxon>Eukaryota</taxon>
        <taxon>Fungi</taxon>
        <taxon>Dikarya</taxon>
        <taxon>Ascomycota</taxon>
        <taxon>Pezizomycotina</taxon>
        <taxon>Dothideomycetes</taxon>
        <taxon>Dothideomycetes incertae sedis</taxon>
        <taxon>Zopfiaceae</taxon>
        <taxon>Zopfia</taxon>
    </lineage>
</organism>